<comment type="catalytic activity">
    <reaction evidence="8">
        <text>N(6),N(6)-dimethyl-L-lysyl-[protein] + S-adenosyl-L-methionine = N(6),N(6),N(6)-trimethyl-L-lysyl-[protein] + S-adenosyl-L-homocysteine + H(+)</text>
        <dbReference type="Rhea" id="RHEA:54200"/>
        <dbReference type="Rhea" id="RHEA-COMP:13826"/>
        <dbReference type="Rhea" id="RHEA-COMP:13827"/>
        <dbReference type="ChEBI" id="CHEBI:15378"/>
        <dbReference type="ChEBI" id="CHEBI:57856"/>
        <dbReference type="ChEBI" id="CHEBI:59789"/>
        <dbReference type="ChEBI" id="CHEBI:61961"/>
        <dbReference type="ChEBI" id="CHEBI:61976"/>
    </reaction>
</comment>
<reference evidence="13" key="1">
    <citation type="submission" date="2025-08" db="UniProtKB">
        <authorList>
            <consortium name="RefSeq"/>
        </authorList>
    </citation>
    <scope>IDENTIFICATION</scope>
</reference>
<name>A0A6P3W6S2_CLUHA</name>
<dbReference type="KEGG" id="char:105907084"/>
<keyword evidence="4" id="KW-0808">Transferase</keyword>
<evidence type="ECO:0000256" key="1">
    <source>
        <dbReference type="ARBA" id="ARBA00008361"/>
    </source>
</evidence>
<keyword evidence="12" id="KW-1185">Reference proteome</keyword>
<evidence type="ECO:0000256" key="10">
    <source>
        <dbReference type="ARBA" id="ARBA00067848"/>
    </source>
</evidence>
<dbReference type="CTD" id="100002136"/>
<evidence type="ECO:0000256" key="5">
    <source>
        <dbReference type="ARBA" id="ARBA00022691"/>
    </source>
</evidence>
<dbReference type="FunFam" id="3.40.50.150:FF:000111">
    <property type="entry name" value="EEF1A lysine methyltransferase 4"/>
    <property type="match status" value="1"/>
</dbReference>
<evidence type="ECO:0000313" key="13">
    <source>
        <dbReference type="RefSeq" id="XP_012690816.1"/>
    </source>
</evidence>
<evidence type="ECO:0000259" key="11">
    <source>
        <dbReference type="Pfam" id="PF08241"/>
    </source>
</evidence>
<comment type="catalytic activity">
    <reaction evidence="7">
        <text>L-lysyl-[protein] + S-adenosyl-L-methionine = N(6)-methyl-L-lysyl-[protein] + S-adenosyl-L-homocysteine + H(+)</text>
        <dbReference type="Rhea" id="RHEA:51736"/>
        <dbReference type="Rhea" id="RHEA-COMP:9752"/>
        <dbReference type="Rhea" id="RHEA-COMP:13053"/>
        <dbReference type="ChEBI" id="CHEBI:15378"/>
        <dbReference type="ChEBI" id="CHEBI:29969"/>
        <dbReference type="ChEBI" id="CHEBI:57856"/>
        <dbReference type="ChEBI" id="CHEBI:59789"/>
        <dbReference type="ChEBI" id="CHEBI:61929"/>
    </reaction>
</comment>
<dbReference type="OrthoDB" id="411785at2759"/>
<feature type="domain" description="Methyltransferase type 11" evidence="11">
    <location>
        <begin position="52"/>
        <end position="160"/>
    </location>
</feature>
<keyword evidence="5" id="KW-0949">S-adenosyl-L-methionine</keyword>
<dbReference type="Pfam" id="PF08241">
    <property type="entry name" value="Methyltransf_11"/>
    <property type="match status" value="1"/>
</dbReference>
<dbReference type="Proteomes" id="UP000515152">
    <property type="component" value="Chromosome 22"/>
</dbReference>
<evidence type="ECO:0000256" key="2">
    <source>
        <dbReference type="ARBA" id="ARBA00022553"/>
    </source>
</evidence>
<keyword evidence="3 13" id="KW-0489">Methyltransferase</keyword>
<dbReference type="GO" id="GO:0032259">
    <property type="term" value="P:methylation"/>
    <property type="evidence" value="ECO:0007669"/>
    <property type="project" value="UniProtKB-KW"/>
</dbReference>
<dbReference type="SUPFAM" id="SSF53335">
    <property type="entry name" value="S-adenosyl-L-methionine-dependent methyltransferases"/>
    <property type="match status" value="1"/>
</dbReference>
<protein>
    <recommendedName>
        <fullName evidence="10">EEF1A lysine methyltransferase 4</fullName>
    </recommendedName>
</protein>
<dbReference type="PANTHER" id="PTHR12176">
    <property type="entry name" value="SAM-DEPENDENT METHYLTRANSFERASE SUPERFAMILY PROTEIN"/>
    <property type="match status" value="1"/>
</dbReference>
<dbReference type="RefSeq" id="XP_012690816.1">
    <property type="nucleotide sequence ID" value="XM_012835362.2"/>
</dbReference>
<evidence type="ECO:0000256" key="9">
    <source>
        <dbReference type="ARBA" id="ARBA00059299"/>
    </source>
</evidence>
<evidence type="ECO:0000313" key="12">
    <source>
        <dbReference type="Proteomes" id="UP000515152"/>
    </source>
</evidence>
<comment type="similarity">
    <text evidence="1">Belongs to the methyltransferase superfamily.</text>
</comment>
<sequence length="244" mass="28145">MEYLPNSNSKYKDVDYWDERYKSEHSFEWFGDLSKFHHLLQRHVNKEDSILVLGCGNSAMSVDMYRAGFTSITNIDYSSICIDTMAHRHADCAGMSWHCMDARRLDFTDGSFDVVLEKGTLDAMLVDEKDPWRVSEETARLMHQVLKEVSRVLKPGGRFVSVTFAQPHFRKPLYARAEYGWSIRHQDYGHGFHYFLYVLTKGEELSQEDAALEQRVRLEAAAPPTAAVVFQEAESEDFLTNINL</sequence>
<dbReference type="Gene3D" id="3.40.50.150">
    <property type="entry name" value="Vaccinia Virus protein VP39"/>
    <property type="match status" value="1"/>
</dbReference>
<comment type="catalytic activity">
    <reaction evidence="6">
        <text>N(6)-methyl-L-lysyl-[protein] + S-adenosyl-L-methionine = N(6),N(6)-dimethyl-L-lysyl-[protein] + S-adenosyl-L-homocysteine + H(+)</text>
        <dbReference type="Rhea" id="RHEA:54196"/>
        <dbReference type="Rhea" id="RHEA-COMP:13053"/>
        <dbReference type="Rhea" id="RHEA-COMP:13827"/>
        <dbReference type="ChEBI" id="CHEBI:15378"/>
        <dbReference type="ChEBI" id="CHEBI:57856"/>
        <dbReference type="ChEBI" id="CHEBI:59789"/>
        <dbReference type="ChEBI" id="CHEBI:61929"/>
        <dbReference type="ChEBI" id="CHEBI:61976"/>
    </reaction>
</comment>
<evidence type="ECO:0000256" key="7">
    <source>
        <dbReference type="ARBA" id="ARBA00048985"/>
    </source>
</evidence>
<proteinExistence type="inferred from homology"/>
<dbReference type="InterPro" id="IPR013216">
    <property type="entry name" value="Methyltransf_11"/>
</dbReference>
<dbReference type="InterPro" id="IPR029063">
    <property type="entry name" value="SAM-dependent_MTases_sf"/>
</dbReference>
<evidence type="ECO:0000256" key="3">
    <source>
        <dbReference type="ARBA" id="ARBA00022603"/>
    </source>
</evidence>
<dbReference type="GeneID" id="105907084"/>
<dbReference type="CDD" id="cd02440">
    <property type="entry name" value="AdoMet_MTases"/>
    <property type="match status" value="1"/>
</dbReference>
<comment type="function">
    <text evidence="9">Protein-lysine methyltransferase that efficiently catalyzes three successive methylations on 'Lys-36' in eukaryotic translation elongation factor 1 alpha (EEF1A1 or EEF1A2).</text>
</comment>
<evidence type="ECO:0000256" key="8">
    <source>
        <dbReference type="ARBA" id="ARBA00052410"/>
    </source>
</evidence>
<accession>A0A6P3W6S2</accession>
<dbReference type="InterPro" id="IPR051419">
    <property type="entry name" value="Lys/N-term_MeTrsfase_sf"/>
</dbReference>
<evidence type="ECO:0000256" key="4">
    <source>
        <dbReference type="ARBA" id="ARBA00022679"/>
    </source>
</evidence>
<gene>
    <name evidence="13" type="primary">ece2a</name>
</gene>
<dbReference type="AlphaFoldDB" id="A0A6P3W6S2"/>
<dbReference type="GO" id="GO:0008757">
    <property type="term" value="F:S-adenosylmethionine-dependent methyltransferase activity"/>
    <property type="evidence" value="ECO:0007669"/>
    <property type="project" value="InterPro"/>
</dbReference>
<evidence type="ECO:0000256" key="6">
    <source>
        <dbReference type="ARBA" id="ARBA00048653"/>
    </source>
</evidence>
<organism evidence="12 13">
    <name type="scientific">Clupea harengus</name>
    <name type="common">Atlantic herring</name>
    <dbReference type="NCBI Taxonomy" id="7950"/>
    <lineage>
        <taxon>Eukaryota</taxon>
        <taxon>Metazoa</taxon>
        <taxon>Chordata</taxon>
        <taxon>Craniata</taxon>
        <taxon>Vertebrata</taxon>
        <taxon>Euteleostomi</taxon>
        <taxon>Actinopterygii</taxon>
        <taxon>Neopterygii</taxon>
        <taxon>Teleostei</taxon>
        <taxon>Clupei</taxon>
        <taxon>Clupeiformes</taxon>
        <taxon>Clupeoidei</taxon>
        <taxon>Clupeidae</taxon>
        <taxon>Clupea</taxon>
    </lineage>
</organism>
<keyword evidence="2" id="KW-0597">Phosphoprotein</keyword>
<dbReference type="PANTHER" id="PTHR12176:SF80">
    <property type="entry name" value="EEF1A LYSINE METHYLTRANSFERASE 4"/>
    <property type="match status" value="1"/>
</dbReference>